<dbReference type="InParanoid" id="A0A200QUX7"/>
<dbReference type="OMA" id="TFRSWLW"/>
<dbReference type="InterPro" id="IPR015353">
    <property type="entry name" value="Rubisco_LSMT_subst-bd"/>
</dbReference>
<evidence type="ECO:0000256" key="1">
    <source>
        <dbReference type="ARBA" id="ARBA00022603"/>
    </source>
</evidence>
<keyword evidence="2" id="KW-0808">Transferase</keyword>
<dbReference type="InterPro" id="IPR036464">
    <property type="entry name" value="Rubisco_LSMT_subst-bd_sf"/>
</dbReference>
<sequence length="515" mass="58910">MEEEQEESLETFLKWAIKLGITDSPSNPLQSETQIIPPLSSCLGKSLFVSQFPDAGGRGLAAARDLRKHELILRVPKSALMTRESLMLSDQKLSLSIKRYPHLSSTQILSVCLLAEMGKGRDSWWYPYLMQLPRQYETLTSFTRFETQALQVDGAIWTAERAISKAEMEWREAIPLMQELELRPQFLTFRSWLWSSATISSRTLHVPRDDAGCLCPVGDLFNYAVPGEESFCSEEVESWTKTCSLQIGSSWTDRDAKENLDVEQVDEHSQRLTDAGYEEDSDAYCFYARKRYSKGEQVLLGYGTYTNLELLEYYGFLLNANLNDKVFIQLEPDINSNSWPKDSIYIQHDGKPSFALLSALRLWATPPNHRKSVGHLVYSGAQLSTENEISVMRWVRKNCKILLEKVPSSIEDDVLLLKFIEEMQDHPSLREVKKMLLACEAEIDAFFEATSSPKSGNVGELPLSRKARRSIERWKLAVQWRLRYKQILVDCVSYCTEVINFLSSQQISSMRTIVT</sequence>
<dbReference type="PANTHER" id="PTHR13271">
    <property type="entry name" value="UNCHARACTERIZED PUTATIVE METHYLTRANSFERASE"/>
    <property type="match status" value="1"/>
</dbReference>
<dbReference type="GO" id="GO:0016279">
    <property type="term" value="F:protein-lysine N-methyltransferase activity"/>
    <property type="evidence" value="ECO:0007669"/>
    <property type="project" value="TreeGrafter"/>
</dbReference>
<dbReference type="InterPro" id="IPR046341">
    <property type="entry name" value="SET_dom_sf"/>
</dbReference>
<keyword evidence="6" id="KW-1185">Reference proteome</keyword>
<evidence type="ECO:0000313" key="5">
    <source>
        <dbReference type="EMBL" id="OVA14267.1"/>
    </source>
</evidence>
<evidence type="ECO:0000259" key="4">
    <source>
        <dbReference type="PROSITE" id="PS50280"/>
    </source>
</evidence>
<dbReference type="Proteomes" id="UP000195402">
    <property type="component" value="Unassembled WGS sequence"/>
</dbReference>
<dbReference type="FunFam" id="3.90.1410.10:FF:000012">
    <property type="entry name" value="Protein SET DOMAIN GROUP 40"/>
    <property type="match status" value="1"/>
</dbReference>
<comment type="caution">
    <text evidence="5">The sequence shown here is derived from an EMBL/GenBank/DDBJ whole genome shotgun (WGS) entry which is preliminary data.</text>
</comment>
<dbReference type="PANTHER" id="PTHR13271:SF91">
    <property type="entry name" value="PROTEIN SET DOMAIN GROUP 40"/>
    <property type="match status" value="1"/>
</dbReference>
<dbReference type="Gene3D" id="3.90.1420.10">
    <property type="entry name" value="Rubisco LSMT, substrate-binding domain"/>
    <property type="match status" value="1"/>
</dbReference>
<dbReference type="InterPro" id="IPR001214">
    <property type="entry name" value="SET_dom"/>
</dbReference>
<feature type="domain" description="SET" evidence="4">
    <location>
        <begin position="45"/>
        <end position="303"/>
    </location>
</feature>
<dbReference type="Pfam" id="PF09273">
    <property type="entry name" value="Rubis-subs-bind"/>
    <property type="match status" value="1"/>
</dbReference>
<proteinExistence type="predicted"/>
<evidence type="ECO:0000256" key="3">
    <source>
        <dbReference type="ARBA" id="ARBA00022691"/>
    </source>
</evidence>
<dbReference type="PROSITE" id="PS50280">
    <property type="entry name" value="SET"/>
    <property type="match status" value="1"/>
</dbReference>
<dbReference type="InterPro" id="IPR050600">
    <property type="entry name" value="SETD3_SETD6_MTase"/>
</dbReference>
<name>A0A200QUX7_MACCD</name>
<dbReference type="AlphaFoldDB" id="A0A200QUX7"/>
<gene>
    <name evidence="5" type="ORF">BVC80_9027g9</name>
</gene>
<organism evidence="5 6">
    <name type="scientific">Macleaya cordata</name>
    <name type="common">Five-seeded plume-poppy</name>
    <name type="synonym">Bocconia cordata</name>
    <dbReference type="NCBI Taxonomy" id="56857"/>
    <lineage>
        <taxon>Eukaryota</taxon>
        <taxon>Viridiplantae</taxon>
        <taxon>Streptophyta</taxon>
        <taxon>Embryophyta</taxon>
        <taxon>Tracheophyta</taxon>
        <taxon>Spermatophyta</taxon>
        <taxon>Magnoliopsida</taxon>
        <taxon>Ranunculales</taxon>
        <taxon>Papaveraceae</taxon>
        <taxon>Papaveroideae</taxon>
        <taxon>Macleaya</taxon>
    </lineage>
</organism>
<dbReference type="EMBL" id="MVGT01001058">
    <property type="protein sequence ID" value="OVA14267.1"/>
    <property type="molecule type" value="Genomic_DNA"/>
</dbReference>
<keyword evidence="1" id="KW-0489">Methyltransferase</keyword>
<accession>A0A200QUX7</accession>
<dbReference type="Pfam" id="PF00856">
    <property type="entry name" value="SET"/>
    <property type="match status" value="1"/>
</dbReference>
<dbReference type="GO" id="GO:0032259">
    <property type="term" value="P:methylation"/>
    <property type="evidence" value="ECO:0007669"/>
    <property type="project" value="UniProtKB-KW"/>
</dbReference>
<protein>
    <submittedName>
        <fullName evidence="5">SET domain</fullName>
    </submittedName>
</protein>
<dbReference type="OrthoDB" id="441812at2759"/>
<evidence type="ECO:0000256" key="2">
    <source>
        <dbReference type="ARBA" id="ARBA00022679"/>
    </source>
</evidence>
<dbReference type="Gene3D" id="3.90.1410.10">
    <property type="entry name" value="set domain protein methyltransferase, domain 1"/>
    <property type="match status" value="1"/>
</dbReference>
<dbReference type="SUPFAM" id="SSF82199">
    <property type="entry name" value="SET domain"/>
    <property type="match status" value="1"/>
</dbReference>
<reference evidence="5 6" key="1">
    <citation type="journal article" date="2017" name="Mol. Plant">
        <title>The Genome of Medicinal Plant Macleaya cordata Provides New Insights into Benzylisoquinoline Alkaloids Metabolism.</title>
        <authorList>
            <person name="Liu X."/>
            <person name="Liu Y."/>
            <person name="Huang P."/>
            <person name="Ma Y."/>
            <person name="Qing Z."/>
            <person name="Tang Q."/>
            <person name="Cao H."/>
            <person name="Cheng P."/>
            <person name="Zheng Y."/>
            <person name="Yuan Z."/>
            <person name="Zhou Y."/>
            <person name="Liu J."/>
            <person name="Tang Z."/>
            <person name="Zhuo Y."/>
            <person name="Zhang Y."/>
            <person name="Yu L."/>
            <person name="Huang J."/>
            <person name="Yang P."/>
            <person name="Peng Q."/>
            <person name="Zhang J."/>
            <person name="Jiang W."/>
            <person name="Zhang Z."/>
            <person name="Lin K."/>
            <person name="Ro D.K."/>
            <person name="Chen X."/>
            <person name="Xiong X."/>
            <person name="Shang Y."/>
            <person name="Huang S."/>
            <person name="Zeng J."/>
        </authorList>
    </citation>
    <scope>NUCLEOTIDE SEQUENCE [LARGE SCALE GENOMIC DNA]</scope>
    <source>
        <strain evidence="6">cv. BLH2017</strain>
        <tissue evidence="5">Root</tissue>
    </source>
</reference>
<dbReference type="CDD" id="cd10527">
    <property type="entry name" value="SET_LSMT"/>
    <property type="match status" value="1"/>
</dbReference>
<dbReference type="FunCoup" id="A0A200QUX7">
    <property type="interactions" value="382"/>
</dbReference>
<dbReference type="STRING" id="56857.A0A200QUX7"/>
<keyword evidence="3" id="KW-0949">S-adenosyl-L-methionine</keyword>
<evidence type="ECO:0000313" key="6">
    <source>
        <dbReference type="Proteomes" id="UP000195402"/>
    </source>
</evidence>